<evidence type="ECO:0000313" key="2">
    <source>
        <dbReference type="Proteomes" id="UP000297972"/>
    </source>
</evidence>
<keyword evidence="2" id="KW-1185">Reference proteome</keyword>
<accession>A0A4Z1C5V2</accession>
<dbReference type="Proteomes" id="UP000297972">
    <property type="component" value="Unassembled WGS sequence"/>
</dbReference>
<reference evidence="1 2" key="1">
    <citation type="submission" date="2019-03" db="EMBL/GenBank/DDBJ databases">
        <authorList>
            <person name="Li J."/>
        </authorList>
    </citation>
    <scope>NUCLEOTIDE SEQUENCE [LARGE SCALE GENOMIC DNA]</scope>
    <source>
        <strain evidence="1 2">3058</strain>
    </source>
</reference>
<sequence length="621" mass="70968">MHPIGMPRRCPAHGLSGCSHTPDRESTVRRATLARFNPQEIEKYATNFLRAISGEKIEGVAPKVQKFLSESSQSASDLRENPLLLGLMIYIFNSRGDVPNNRPEIYKECSLLMFEKWDQRRDIRFSVPNDFYLIDLFSFLASKIFGDSEAEEGVDAQWLERTLREYFDEWYKDRSKSVVAARTLVDFITGRAWVMCEIGPGVFKFTHRTFLEYFFARRIEEEAESVRRLVAEHIYPRAVHAEWDVVTHLALQISTFRSGPKSKQAIEALMEQLDTPEVSVENRINYLHFFIRTLNYLVISEIEASRVCEAVCNKIMLLQHRAPIEIADLFHSLFEVKGVAADIIRPLVASVLHDAINGTESVKLMNARFVLSARVSGFRGYSQSIAGAFDFGLVRRTTRDSRASLKETLYEKSKTNIEDARSYFHIYRDRTLNLLTLHGMDFLLPSQVRQVYFDEKITGFLSVAASLKYVLKSNGHPSLANFGLTAEDANHIFNFLFSEMLENAESLSRKFSININTSNFEAIDSCFQVFIGISHSPKGLIRKLPELAAHFALLIVIRNGMEVGALVTEIEDRLRDRRYRRLYDGFNNSVEFFADKSNNPIVAEIISREGAKLGRIFSPDL</sequence>
<protein>
    <submittedName>
        <fullName evidence="1">Uncharacterized protein</fullName>
    </submittedName>
</protein>
<dbReference type="OrthoDB" id="2081291at2"/>
<organism evidence="1 2">
    <name type="scientific">Paracoccus liaowanqingii</name>
    <dbReference type="NCBI Taxonomy" id="2560053"/>
    <lineage>
        <taxon>Bacteria</taxon>
        <taxon>Pseudomonadati</taxon>
        <taxon>Pseudomonadota</taxon>
        <taxon>Alphaproteobacteria</taxon>
        <taxon>Rhodobacterales</taxon>
        <taxon>Paracoccaceae</taxon>
        <taxon>Paracoccus</taxon>
    </lineage>
</organism>
<dbReference type="RefSeq" id="WP_135818808.1">
    <property type="nucleotide sequence ID" value="NZ_SRPG01000254.1"/>
</dbReference>
<name>A0A4Z1C5V2_9RHOB</name>
<comment type="caution">
    <text evidence="1">The sequence shown here is derived from an EMBL/GenBank/DDBJ whole genome shotgun (WGS) entry which is preliminary data.</text>
</comment>
<gene>
    <name evidence="1" type="ORF">E4L95_18280</name>
</gene>
<evidence type="ECO:0000313" key="1">
    <source>
        <dbReference type="EMBL" id="TGN49409.1"/>
    </source>
</evidence>
<dbReference type="EMBL" id="SRPG01000254">
    <property type="protein sequence ID" value="TGN49409.1"/>
    <property type="molecule type" value="Genomic_DNA"/>
</dbReference>
<dbReference type="AlphaFoldDB" id="A0A4Z1C5V2"/>
<proteinExistence type="predicted"/>